<name>A0AAF0UP43_SOLVR</name>
<evidence type="ECO:0000313" key="1">
    <source>
        <dbReference type="EMBL" id="WMV49752.1"/>
    </source>
</evidence>
<evidence type="ECO:0000313" key="2">
    <source>
        <dbReference type="Proteomes" id="UP001234989"/>
    </source>
</evidence>
<sequence>MITYKEENIKIQKWDKILTIEEIYNFELTTKDMLLGMPFLEKLYPHMITKTHWWFTTPCKQKIGAKRVNNKKRKTTEWIKGSEKITQKLENIKEEDPKIELIILSIDKVKIIQDKLELLYSEPFFGAELVVDEFMEVVVW</sequence>
<proteinExistence type="predicted"/>
<reference evidence="1" key="1">
    <citation type="submission" date="2023-08" db="EMBL/GenBank/DDBJ databases">
        <title>A de novo genome assembly of Solanum verrucosum Schlechtendal, a Mexican diploid species geographically isolated from the other diploid A-genome species in potato relatives.</title>
        <authorList>
            <person name="Hosaka K."/>
        </authorList>
    </citation>
    <scope>NUCLEOTIDE SEQUENCE</scope>
    <source>
        <tissue evidence="1">Young leaves</tissue>
    </source>
</reference>
<dbReference type="Proteomes" id="UP001234989">
    <property type="component" value="Chromosome 10"/>
</dbReference>
<keyword evidence="2" id="KW-1185">Reference proteome</keyword>
<dbReference type="EMBL" id="CP133621">
    <property type="protein sequence ID" value="WMV49752.1"/>
    <property type="molecule type" value="Genomic_DNA"/>
</dbReference>
<dbReference type="AlphaFoldDB" id="A0AAF0UP43"/>
<accession>A0AAF0UP43</accession>
<organism evidence="1 2">
    <name type="scientific">Solanum verrucosum</name>
    <dbReference type="NCBI Taxonomy" id="315347"/>
    <lineage>
        <taxon>Eukaryota</taxon>
        <taxon>Viridiplantae</taxon>
        <taxon>Streptophyta</taxon>
        <taxon>Embryophyta</taxon>
        <taxon>Tracheophyta</taxon>
        <taxon>Spermatophyta</taxon>
        <taxon>Magnoliopsida</taxon>
        <taxon>eudicotyledons</taxon>
        <taxon>Gunneridae</taxon>
        <taxon>Pentapetalae</taxon>
        <taxon>asterids</taxon>
        <taxon>lamiids</taxon>
        <taxon>Solanales</taxon>
        <taxon>Solanaceae</taxon>
        <taxon>Solanoideae</taxon>
        <taxon>Solaneae</taxon>
        <taxon>Solanum</taxon>
    </lineage>
</organism>
<protein>
    <submittedName>
        <fullName evidence="1">Uncharacterized protein</fullName>
    </submittedName>
</protein>
<gene>
    <name evidence="1" type="ORF">MTR67_043137</name>
</gene>